<dbReference type="AlphaFoldDB" id="A0A6C0F9R4"/>
<name>A0A6C0F9R4_9ZZZZ</name>
<evidence type="ECO:0000313" key="1">
    <source>
        <dbReference type="EMBL" id="QHT37591.1"/>
    </source>
</evidence>
<sequence length="114" mass="13532">MSDFHENIKQWVLLDNELTAIRNKSREMRERKNNLTNNLYTHAEQNNLDTATIQISDGILKFQQFKQTSPLTFKFLEECLNDCLGDEEKVKSIIKYIKSKREAKISYIVKRTYN</sequence>
<reference evidence="1" key="1">
    <citation type="journal article" date="2020" name="Nature">
        <title>Giant virus diversity and host interactions through global metagenomics.</title>
        <authorList>
            <person name="Schulz F."/>
            <person name="Roux S."/>
            <person name="Paez-Espino D."/>
            <person name="Jungbluth S."/>
            <person name="Walsh D.A."/>
            <person name="Denef V.J."/>
            <person name="McMahon K.D."/>
            <person name="Konstantinidis K.T."/>
            <person name="Eloe-Fadrosh E.A."/>
            <person name="Kyrpides N.C."/>
            <person name="Woyke T."/>
        </authorList>
    </citation>
    <scope>NUCLEOTIDE SEQUENCE</scope>
    <source>
        <strain evidence="1">GVMAG-S-ERX555997-44</strain>
    </source>
</reference>
<dbReference type="Pfam" id="PF19064">
    <property type="entry name" value="DUF5760"/>
    <property type="match status" value="1"/>
</dbReference>
<proteinExistence type="predicted"/>
<dbReference type="InterPro" id="IPR043918">
    <property type="entry name" value="DUF5760"/>
</dbReference>
<dbReference type="EMBL" id="MN738800">
    <property type="protein sequence ID" value="QHT37591.1"/>
    <property type="molecule type" value="Genomic_DNA"/>
</dbReference>
<accession>A0A6C0F9R4</accession>
<organism evidence="1">
    <name type="scientific">viral metagenome</name>
    <dbReference type="NCBI Taxonomy" id="1070528"/>
    <lineage>
        <taxon>unclassified sequences</taxon>
        <taxon>metagenomes</taxon>
        <taxon>organismal metagenomes</taxon>
    </lineage>
</organism>
<protein>
    <submittedName>
        <fullName evidence="1">Uncharacterized protein</fullName>
    </submittedName>
</protein>